<proteinExistence type="predicted"/>
<evidence type="ECO:0000256" key="1">
    <source>
        <dbReference type="SAM" id="MobiDB-lite"/>
    </source>
</evidence>
<dbReference type="InterPro" id="IPR007320">
    <property type="entry name" value="PDCD2_C"/>
</dbReference>
<dbReference type="OrthoDB" id="443682at2759"/>
<dbReference type="GO" id="GO:0005737">
    <property type="term" value="C:cytoplasm"/>
    <property type="evidence" value="ECO:0007669"/>
    <property type="project" value="InterPro"/>
</dbReference>
<feature type="domain" description="Programmed cell death protein 2 C-terminal" evidence="2">
    <location>
        <begin position="245"/>
        <end position="347"/>
    </location>
</feature>
<dbReference type="AlphaFoldDB" id="A0A1S4A9U3"/>
<dbReference type="RefSeq" id="XP_016473359.1">
    <property type="nucleotide sequence ID" value="XM_016617873.2"/>
</dbReference>
<gene>
    <name evidence="4" type="primary">LOC107795259</name>
</gene>
<organism evidence="3 4">
    <name type="scientific">Nicotiana tabacum</name>
    <name type="common">Common tobacco</name>
    <dbReference type="NCBI Taxonomy" id="4097"/>
    <lineage>
        <taxon>Eukaryota</taxon>
        <taxon>Viridiplantae</taxon>
        <taxon>Streptophyta</taxon>
        <taxon>Embryophyta</taxon>
        <taxon>Tracheophyta</taxon>
        <taxon>Spermatophyta</taxon>
        <taxon>Magnoliopsida</taxon>
        <taxon>eudicotyledons</taxon>
        <taxon>Gunneridae</taxon>
        <taxon>Pentapetalae</taxon>
        <taxon>asterids</taxon>
        <taxon>lamiids</taxon>
        <taxon>Solanales</taxon>
        <taxon>Solanaceae</taxon>
        <taxon>Nicotianoideae</taxon>
        <taxon>Nicotianeae</taxon>
        <taxon>Nicotiana</taxon>
    </lineage>
</organism>
<accession>A0A1S4A9U3</accession>
<evidence type="ECO:0000313" key="3">
    <source>
        <dbReference type="Proteomes" id="UP000790787"/>
    </source>
</evidence>
<feature type="region of interest" description="Disordered" evidence="1">
    <location>
        <begin position="1"/>
        <end position="47"/>
    </location>
</feature>
<dbReference type="GeneID" id="107795259"/>
<dbReference type="Pfam" id="PF04194">
    <property type="entry name" value="PDCD2_C"/>
    <property type="match status" value="1"/>
</dbReference>
<feature type="compositionally biased region" description="Acidic residues" evidence="1">
    <location>
        <begin position="19"/>
        <end position="45"/>
    </location>
</feature>
<feature type="compositionally biased region" description="Polar residues" evidence="1">
    <location>
        <begin position="7"/>
        <end position="16"/>
    </location>
</feature>
<dbReference type="PANTHER" id="PTHR12298">
    <property type="entry name" value="PCDC2 PROGRAMMED CELL DEATH PROTEIN 2 -RELATED"/>
    <property type="match status" value="1"/>
</dbReference>
<keyword evidence="3" id="KW-1185">Reference proteome</keyword>
<dbReference type="Proteomes" id="UP000790787">
    <property type="component" value="Chromosome 23"/>
</dbReference>
<sequence length="357" mass="40455">MDEEINATKSMRSLQITLLDEEDEIDDSGEVNSYDDDDEEEDEEKEPVGLGVLEMPENSWSLRRELFPSKAGGIPAWLDPVNLPTGRSCLCDFCGEPLQFMLQVYAPLTEKDSTFHRTLFLFMCTSMACLLKDQHEQWKRNQVKPSRRSSVANCPVITLFTPVSPQETMGKINLLELELFFVVGVVPGKEIKFVVVAEEHITALKNTRPFIGNQVIKDAVYHWKHLNLAIIGLLGRCKKGEDDKKSWASFQERISRTPEQVLRYYRDAGAKPLWPMSSGQPSKAEIPKCSYCGGRRVFEFQVLPQILYYFGVENDVSSLDWAAIAVYACEASCDGSVAYKEEFVWVQIASQSSTTHR</sequence>
<protein>
    <submittedName>
        <fullName evidence="4">Programmed cell death protein 2 isoform X3</fullName>
    </submittedName>
    <submittedName>
        <fullName evidence="4">Uncharacterized protein LOC107795259 isoform X2</fullName>
    </submittedName>
</protein>
<reference evidence="3" key="1">
    <citation type="journal article" date="2014" name="Nat. Commun.">
        <title>The tobacco genome sequence and its comparison with those of tomato and potato.</title>
        <authorList>
            <person name="Sierro N."/>
            <person name="Battey J.N."/>
            <person name="Ouadi S."/>
            <person name="Bakaher N."/>
            <person name="Bovet L."/>
            <person name="Willig A."/>
            <person name="Goepfert S."/>
            <person name="Peitsch M.C."/>
            <person name="Ivanov N.V."/>
        </authorList>
    </citation>
    <scope>NUCLEOTIDE SEQUENCE [LARGE SCALE GENOMIC DNA]</scope>
</reference>
<reference evidence="4" key="2">
    <citation type="submission" date="2025-08" db="UniProtKB">
        <authorList>
            <consortium name="RefSeq"/>
        </authorList>
    </citation>
    <scope>IDENTIFICATION</scope>
    <source>
        <tissue evidence="4">Leaf</tissue>
    </source>
</reference>
<name>A0A1S4A9U3_TOBAC</name>
<evidence type="ECO:0000259" key="2">
    <source>
        <dbReference type="Pfam" id="PF04194"/>
    </source>
</evidence>
<dbReference type="PANTHER" id="PTHR12298:SF4">
    <property type="entry name" value="PROGRAMMED CELL DEATH PROTEIN 2"/>
    <property type="match status" value="1"/>
</dbReference>
<evidence type="ECO:0000313" key="4">
    <source>
        <dbReference type="RefSeq" id="XP_016473359.1"/>
    </source>
</evidence>
<dbReference type="RefSeq" id="XP_016473359.1">
    <property type="nucleotide sequence ID" value="XM_016617873.1"/>
</dbReference>